<accession>A0ABS1QNP3</accession>
<evidence type="ECO:0000259" key="4">
    <source>
        <dbReference type="Pfam" id="PF01555"/>
    </source>
</evidence>
<dbReference type="SUPFAM" id="SSF53335">
    <property type="entry name" value="S-adenosyl-L-methionine-dependent methyltransferases"/>
    <property type="match status" value="1"/>
</dbReference>
<dbReference type="RefSeq" id="WP_202082437.1">
    <property type="nucleotide sequence ID" value="NZ_JAERTZ010000012.1"/>
</dbReference>
<feature type="domain" description="DNA methylase N-4/N-6" evidence="4">
    <location>
        <begin position="537"/>
        <end position="865"/>
    </location>
</feature>
<dbReference type="InterPro" id="IPR029063">
    <property type="entry name" value="SAM-dependent_MTases_sf"/>
</dbReference>
<name>A0ABS1QNP3_9GAMM</name>
<proteinExistence type="inferred from homology"/>
<comment type="similarity">
    <text evidence="1">Belongs to the N(4)/N(6)-methyltransferase family.</text>
</comment>
<dbReference type="Pfam" id="PF01555">
    <property type="entry name" value="N6_N4_Mtase"/>
    <property type="match status" value="1"/>
</dbReference>
<sequence length="1158" mass="133017">MTDQQPLSSNQTQVQKANQRREKFADLLREMFQLNQPELDFGLYRIMHARKDDINRFIEQDLPRLTREAFANFASSDKAELQKELEKTIQGAQALEVDPDTLPKVKQLKAQLSDGFDLAREEGEVYDALVTFFGRYYDEGDFISRRVYKNGTYAIPYQGEEVVLHWANKDQYYVKSSETLRDYSFRLNPHPSSAEPDPMRVHFKLVDAEAGAQNNNKENDTSKRVFVLDAERPFELIQGEPDERGQVFDELQLRFVFRAATQDDWHTNSAIQAELRKATAAAKKKPPVQGVLVASAVNWLLSNDSQLPEQWRKQLARLYIKANGEPADYSRLQGQLNNYTKKNSFDYFIHKDLGGFLIRELDFYIKNELLNWDDLAALKHNPARLAPLLSKVEVIRKLGENIIAFLAQLENFQKKLWLKKKFITDTQYCLTLDRLTGHDTLLAQVFDSPAQQADWNTLYGLDRARLKKDLEQHGPAGLLAQAKYRYLMLDTRHFGEAFKAELLATMDDLDQQCDGLLVHSENFQALNLLQERYREQVKCIYIDPPYNTGDDGFPYKDRYQSSSWMSMITDRIELSEQFPSENCCMVINIDDDEVSNISKLLETNSSFSEVAKTIWDKNRKNDAKFFSIGHEYALVYAKNLESMKQNGVIFREPKDGIDEAIKVIERAEKKHKDDFESIKKEWMAWFDNIPKSDPKYKLKRYNKVNQKGPYRDDGNINWPGGGGPRYEVLHPSTGLPCKVPNSGWRYPTVERFWEEYENGKISFGTDHNKVPSIISYLFDGDGQVMPSVHYSYAQTSAQEFDALWGARVFDNPKNFRDVARFIRYLSNKESLVLDYFAGSGTTGHAVINLNREDNGERKYLLVEMGDYFDTVLKPRIQKVVYADNWKAGAPVANEDGGFNGVSHCFKYIRLESYEDALGNLSLQRSKGQQSLLDAFDNDEFNAARQSYVMNYLLEVETRGSASLLNTKLFADPTAYQLNVRSAGGDETRAIKVDLLETFNYLLGLTVEHIAAPVWFDAQIAQAELGRWQARVKHIGNAELNTLDENRRSRLWWFRTVYGVNRAGQKVLVVWRNLPSVLAQQDKGLLKDNAVLDAVLLEKLNIRLTASQDDPVDILYVNGDHNIAIPKNRRGEPMTDARVQMIEEAFHRLMFANTDGNGL</sequence>
<dbReference type="EMBL" id="JAERTZ010000012">
    <property type="protein sequence ID" value="MBL1376474.1"/>
    <property type="molecule type" value="Genomic_DNA"/>
</dbReference>
<keyword evidence="3" id="KW-0808">Transferase</keyword>
<evidence type="ECO:0000256" key="3">
    <source>
        <dbReference type="ARBA" id="ARBA00022679"/>
    </source>
</evidence>
<evidence type="ECO:0000256" key="1">
    <source>
        <dbReference type="ARBA" id="ARBA00006594"/>
    </source>
</evidence>
<dbReference type="PROSITE" id="PS00092">
    <property type="entry name" value="N6_MTASE"/>
    <property type="match status" value="1"/>
</dbReference>
<organism evidence="5 6">
    <name type="scientific">Zobellella iuensis</name>
    <dbReference type="NCBI Taxonomy" id="2803811"/>
    <lineage>
        <taxon>Bacteria</taxon>
        <taxon>Pseudomonadati</taxon>
        <taxon>Pseudomonadota</taxon>
        <taxon>Gammaproteobacteria</taxon>
        <taxon>Aeromonadales</taxon>
        <taxon>Aeromonadaceae</taxon>
        <taxon>Zobellella</taxon>
    </lineage>
</organism>
<keyword evidence="6" id="KW-1185">Reference proteome</keyword>
<dbReference type="Proteomes" id="UP000638570">
    <property type="component" value="Unassembled WGS sequence"/>
</dbReference>
<evidence type="ECO:0000256" key="2">
    <source>
        <dbReference type="ARBA" id="ARBA00022603"/>
    </source>
</evidence>
<dbReference type="Gene3D" id="3.40.50.150">
    <property type="entry name" value="Vaccinia Virus protein VP39"/>
    <property type="match status" value="1"/>
</dbReference>
<keyword evidence="2" id="KW-0489">Methyltransferase</keyword>
<dbReference type="InterPro" id="IPR002941">
    <property type="entry name" value="DNA_methylase_N4/N6"/>
</dbReference>
<evidence type="ECO:0000313" key="6">
    <source>
        <dbReference type="Proteomes" id="UP000638570"/>
    </source>
</evidence>
<dbReference type="InterPro" id="IPR002052">
    <property type="entry name" value="DNA_methylase_N6_adenine_CS"/>
</dbReference>
<dbReference type="PRINTS" id="PR00508">
    <property type="entry name" value="S21N4MTFRASE"/>
</dbReference>
<reference evidence="6" key="1">
    <citation type="submission" date="2021-01" db="EMBL/GenBank/DDBJ databases">
        <title>Genome public.</title>
        <authorList>
            <person name="Liu C."/>
            <person name="Sun Q."/>
        </authorList>
    </citation>
    <scope>NUCLEOTIDE SEQUENCE [LARGE SCALE GENOMIC DNA]</scope>
    <source>
        <strain evidence="6">CGMCC 1.18722</strain>
    </source>
</reference>
<protein>
    <submittedName>
        <fullName evidence="5">Site-specific DNA-methyltransferase</fullName>
    </submittedName>
</protein>
<comment type="caution">
    <text evidence="5">The sequence shown here is derived from an EMBL/GenBank/DDBJ whole genome shotgun (WGS) entry which is preliminary data.</text>
</comment>
<evidence type="ECO:0000313" key="5">
    <source>
        <dbReference type="EMBL" id="MBL1376474.1"/>
    </source>
</evidence>
<gene>
    <name evidence="5" type="ORF">JKV55_03870</name>
</gene>
<dbReference type="InterPro" id="IPR001091">
    <property type="entry name" value="RM_Methyltransferase"/>
</dbReference>